<dbReference type="Proteomes" id="UP000218418">
    <property type="component" value="Chromosome"/>
</dbReference>
<evidence type="ECO:0000313" key="2">
    <source>
        <dbReference type="EMBL" id="BAY81961.1"/>
    </source>
</evidence>
<proteinExistence type="predicted"/>
<evidence type="ECO:0000256" key="1">
    <source>
        <dbReference type="SAM" id="Phobius"/>
    </source>
</evidence>
<dbReference type="AlphaFoldDB" id="A0A1Z4LL41"/>
<dbReference type="Gene3D" id="2.60.40.3680">
    <property type="match status" value="1"/>
</dbReference>
<keyword evidence="1" id="KW-0472">Membrane</keyword>
<name>A0A1Z4LL41_9CYAN</name>
<gene>
    <name evidence="2" type="ORF">NIES267_14390</name>
</gene>
<accession>A0A1Z4LL41</accession>
<evidence type="ECO:0000313" key="3">
    <source>
        <dbReference type="Proteomes" id="UP000218418"/>
    </source>
</evidence>
<dbReference type="OrthoDB" id="6655275at2"/>
<protein>
    <submittedName>
        <fullName evidence="2">Uncharacterized protein</fullName>
    </submittedName>
</protein>
<feature type="transmembrane region" description="Helical" evidence="1">
    <location>
        <begin position="332"/>
        <end position="359"/>
    </location>
</feature>
<feature type="transmembrane region" description="Helical" evidence="1">
    <location>
        <begin position="246"/>
        <end position="271"/>
    </location>
</feature>
<reference evidence="2 3" key="1">
    <citation type="submission" date="2017-06" db="EMBL/GenBank/DDBJ databases">
        <title>Genome sequencing of cyanobaciteial culture collection at National Institute for Environmental Studies (NIES).</title>
        <authorList>
            <person name="Hirose Y."/>
            <person name="Shimura Y."/>
            <person name="Fujisawa T."/>
            <person name="Nakamura Y."/>
            <person name="Kawachi M."/>
        </authorList>
    </citation>
    <scope>NUCLEOTIDE SEQUENCE [LARGE SCALE GENOMIC DNA]</scope>
    <source>
        <strain evidence="2 3">NIES-267</strain>
    </source>
</reference>
<feature type="transmembrane region" description="Helical" evidence="1">
    <location>
        <begin position="291"/>
        <end position="312"/>
    </location>
</feature>
<keyword evidence="1" id="KW-0812">Transmembrane</keyword>
<keyword evidence="1" id="KW-1133">Transmembrane helix</keyword>
<organism evidence="2 3">
    <name type="scientific">Calothrix parasitica NIES-267</name>
    <dbReference type="NCBI Taxonomy" id="1973488"/>
    <lineage>
        <taxon>Bacteria</taxon>
        <taxon>Bacillati</taxon>
        <taxon>Cyanobacteriota</taxon>
        <taxon>Cyanophyceae</taxon>
        <taxon>Nostocales</taxon>
        <taxon>Calotrichaceae</taxon>
        <taxon>Calothrix</taxon>
    </lineage>
</organism>
<dbReference type="EMBL" id="AP018227">
    <property type="protein sequence ID" value="BAY81961.1"/>
    <property type="molecule type" value="Genomic_DNA"/>
</dbReference>
<keyword evidence="3" id="KW-1185">Reference proteome</keyword>
<sequence>MRILTLKKRLLYIVTFLLVLLSLIIPEAVNANMANPWQGEHLIGEPTGDFRNLGIVWEKLNFDLRPLNDFGESTVTAIYQIRNDGEQIPVELLFVSPGIKTGKVTLDGKTIAAETVKNPKLPPNWEPPSRVPTSGGGSIRYFVNKSINSALKFKPTIPQGEHQIQVKYVVAPSSYDYSIYKDYQVVYILAPAKNWAFFKRLDVEIKIPENWKVTTSLPMKRTGNILKANFNKIPADNLAISTSPHLTWYVSSIISLTPVVFYISGVIAAIWVGKAIPRSTDELKVRLIKALFLAIPLGIIAFLALAITGLYLREGLSNLLLQKIHLANTNGSAYAILFFLFIGLFISGFIAFISAMLLARKRI</sequence>